<dbReference type="PANTHER" id="PTHR44591">
    <property type="entry name" value="STRESS RESPONSE REGULATOR PROTEIN 1"/>
    <property type="match status" value="1"/>
</dbReference>
<keyword evidence="4" id="KW-0472">Membrane</keyword>
<reference evidence="6 7" key="1">
    <citation type="submission" date="2018-06" db="EMBL/GenBank/DDBJ databases">
        <authorList>
            <consortium name="Pathogen Informatics"/>
            <person name="Doyle S."/>
        </authorList>
    </citation>
    <scope>NUCLEOTIDE SEQUENCE [LARGE SCALE GENOMIC DNA]</scope>
    <source>
        <strain evidence="6 7">NCTC10717</strain>
    </source>
</reference>
<dbReference type="PANTHER" id="PTHR44591:SF24">
    <property type="entry name" value="PROTEIN-GLUTAMATE METHYLESTERASE_PROTEIN-GLUTAMINE GLUTAMINASE 1"/>
    <property type="match status" value="1"/>
</dbReference>
<evidence type="ECO:0000259" key="5">
    <source>
        <dbReference type="PROSITE" id="PS50110"/>
    </source>
</evidence>
<feature type="domain" description="Response regulatory" evidence="5">
    <location>
        <begin position="4"/>
        <end position="121"/>
    </location>
</feature>
<feature type="region of interest" description="Disordered" evidence="3">
    <location>
        <begin position="125"/>
        <end position="144"/>
    </location>
</feature>
<name>A0A380MWD9_9GAMM</name>
<protein>
    <submittedName>
        <fullName evidence="6">Stage 0 sporulation protein A</fullName>
    </submittedName>
</protein>
<dbReference type="PROSITE" id="PS50110">
    <property type="entry name" value="RESPONSE_REGULATORY"/>
    <property type="match status" value="1"/>
</dbReference>
<evidence type="ECO:0000313" key="6">
    <source>
        <dbReference type="EMBL" id="SUO96366.1"/>
    </source>
</evidence>
<feature type="transmembrane region" description="Helical" evidence="4">
    <location>
        <begin position="292"/>
        <end position="312"/>
    </location>
</feature>
<dbReference type="Pfam" id="PF00072">
    <property type="entry name" value="Response_reg"/>
    <property type="match status" value="1"/>
</dbReference>
<dbReference type="RefSeq" id="WP_115218234.1">
    <property type="nucleotide sequence ID" value="NZ_UHIA01000004.1"/>
</dbReference>
<dbReference type="AlphaFoldDB" id="A0A380MWD9"/>
<accession>A0A380MWD9</accession>
<keyword evidence="1 2" id="KW-0597">Phosphoprotein</keyword>
<evidence type="ECO:0000256" key="4">
    <source>
        <dbReference type="SAM" id="Phobius"/>
    </source>
</evidence>
<sequence length="316" mass="34509">MLKTALIVDDSRLARLTLKRLLTQYDIQVSEAEGVVDAERWIQHNLMPDMVFMDVMMPEIDGFEGLERMRANPETRHVPVIMYSGDISEEARKKARDHGATGYLPKPADANRLDHLLNALNKRSKPTQIPAAAPTPPVEKAKPAKPANIYGKATSLSGDSPFELTQENFAPAHQTFEEAPPPRAAVREAPREAEMPVLQESVMPIAPAAAALSPEILSRLDDLEARLNAAQQAGRPSAPSTPPEVAQRLNRLEEKLSAQSSNAALLDFSADVERQRLDVIYLQRQVAKSEQLGKVAVGLAALGLLIALAAVIRSML</sequence>
<keyword evidence="4" id="KW-1133">Transmembrane helix</keyword>
<evidence type="ECO:0000256" key="2">
    <source>
        <dbReference type="PROSITE-ProRule" id="PRU00169"/>
    </source>
</evidence>
<evidence type="ECO:0000256" key="1">
    <source>
        <dbReference type="ARBA" id="ARBA00022553"/>
    </source>
</evidence>
<keyword evidence="4" id="KW-0812">Transmembrane</keyword>
<gene>
    <name evidence="6" type="primary">spo0A</name>
    <name evidence="6" type="ORF">NCTC10717_00967</name>
</gene>
<feature type="modified residue" description="4-aspartylphosphate" evidence="2">
    <location>
        <position position="54"/>
    </location>
</feature>
<keyword evidence="7" id="KW-1185">Reference proteome</keyword>
<dbReference type="Proteomes" id="UP000254575">
    <property type="component" value="Unassembled WGS sequence"/>
</dbReference>
<dbReference type="InterPro" id="IPR050595">
    <property type="entry name" value="Bact_response_regulator"/>
</dbReference>
<dbReference type="OrthoDB" id="9796655at2"/>
<dbReference type="GO" id="GO:0000160">
    <property type="term" value="P:phosphorelay signal transduction system"/>
    <property type="evidence" value="ECO:0007669"/>
    <property type="project" value="InterPro"/>
</dbReference>
<dbReference type="SMART" id="SM00448">
    <property type="entry name" value="REC"/>
    <property type="match status" value="1"/>
</dbReference>
<evidence type="ECO:0000313" key="7">
    <source>
        <dbReference type="Proteomes" id="UP000254575"/>
    </source>
</evidence>
<dbReference type="EMBL" id="UHIA01000004">
    <property type="protein sequence ID" value="SUO96366.1"/>
    <property type="molecule type" value="Genomic_DNA"/>
</dbReference>
<evidence type="ECO:0000256" key="3">
    <source>
        <dbReference type="SAM" id="MobiDB-lite"/>
    </source>
</evidence>
<dbReference type="Gene3D" id="3.40.50.2300">
    <property type="match status" value="1"/>
</dbReference>
<dbReference type="CDD" id="cd00156">
    <property type="entry name" value="REC"/>
    <property type="match status" value="1"/>
</dbReference>
<dbReference type="SUPFAM" id="SSF52172">
    <property type="entry name" value="CheY-like"/>
    <property type="match status" value="1"/>
</dbReference>
<organism evidence="6 7">
    <name type="scientific">Suttonella indologenes</name>
    <dbReference type="NCBI Taxonomy" id="13276"/>
    <lineage>
        <taxon>Bacteria</taxon>
        <taxon>Pseudomonadati</taxon>
        <taxon>Pseudomonadota</taxon>
        <taxon>Gammaproteobacteria</taxon>
        <taxon>Cardiobacteriales</taxon>
        <taxon>Cardiobacteriaceae</taxon>
        <taxon>Suttonella</taxon>
    </lineage>
</organism>
<dbReference type="InterPro" id="IPR001789">
    <property type="entry name" value="Sig_transdc_resp-reg_receiver"/>
</dbReference>
<dbReference type="InterPro" id="IPR011006">
    <property type="entry name" value="CheY-like_superfamily"/>
</dbReference>
<proteinExistence type="predicted"/>